<evidence type="ECO:0000313" key="2">
    <source>
        <dbReference type="Proteomes" id="UP000321230"/>
    </source>
</evidence>
<gene>
    <name evidence="1" type="ORF">GWA01_00530</name>
</gene>
<evidence type="ECO:0000313" key="1">
    <source>
        <dbReference type="EMBL" id="GEK92283.1"/>
    </source>
</evidence>
<organism evidence="1 2">
    <name type="scientific">Gluconobacter wancherniae NBRC 103581</name>
    <dbReference type="NCBI Taxonomy" id="656744"/>
    <lineage>
        <taxon>Bacteria</taxon>
        <taxon>Pseudomonadati</taxon>
        <taxon>Pseudomonadota</taxon>
        <taxon>Alphaproteobacteria</taxon>
        <taxon>Acetobacterales</taxon>
        <taxon>Acetobacteraceae</taxon>
        <taxon>Gluconobacter</taxon>
    </lineage>
</organism>
<reference evidence="1 2" key="1">
    <citation type="submission" date="2019-07" db="EMBL/GenBank/DDBJ databases">
        <title>Whole genome shotgun sequence of Gluconobacter wancherniae NBRC 103581.</title>
        <authorList>
            <person name="Hosoyama A."/>
            <person name="Uohara A."/>
            <person name="Ohji S."/>
            <person name="Ichikawa N."/>
        </authorList>
    </citation>
    <scope>NUCLEOTIDE SEQUENCE [LARGE SCALE GENOMIC DNA]</scope>
    <source>
        <strain evidence="1 2">NBRC 103581</strain>
    </source>
</reference>
<keyword evidence="2" id="KW-1185">Reference proteome</keyword>
<protein>
    <submittedName>
        <fullName evidence="1">Uncharacterized protein</fullName>
    </submittedName>
</protein>
<accession>A0A511AY89</accession>
<proteinExistence type="predicted"/>
<dbReference type="OrthoDB" id="9796020at2"/>
<dbReference type="RefSeq" id="WP_146792905.1">
    <property type="nucleotide sequence ID" value="NZ_BARC01000005.1"/>
</dbReference>
<dbReference type="Proteomes" id="UP000321230">
    <property type="component" value="Unassembled WGS sequence"/>
</dbReference>
<comment type="caution">
    <text evidence="1">The sequence shown here is derived from an EMBL/GenBank/DDBJ whole genome shotgun (WGS) entry which is preliminary data.</text>
</comment>
<dbReference type="EMBL" id="BJUZ01000001">
    <property type="protein sequence ID" value="GEK92283.1"/>
    <property type="molecule type" value="Genomic_DNA"/>
</dbReference>
<name>A0A511AY89_9PROT</name>
<dbReference type="AlphaFoldDB" id="A0A511AY89"/>
<sequence>MTSPEIIDKTGKAGATLVFAASQRDLEAVYIGGHKVVDHRHVLTQDMTAVEQQSDSRVVRALREHTKH</sequence>